<comment type="caution">
    <text evidence="5">The sequence shown here is derived from an EMBL/GenBank/DDBJ whole genome shotgun (WGS) entry which is preliminary data.</text>
</comment>
<sequence length="120" mass="12557">DEGSVELVLRNLISNALKYGPARGTVTISAAREGREVAVRVSDEGDGIDVADAGRLFDLFYRTDDARRHAQGAGIGLFVVRALVESVGGHVWAKNGPGGGAEFGFVLPIFAEADDGPTSD</sequence>
<evidence type="ECO:0000256" key="1">
    <source>
        <dbReference type="ARBA" id="ARBA00000085"/>
    </source>
</evidence>
<name>A0A538U286_UNCEI</name>
<evidence type="ECO:0000256" key="3">
    <source>
        <dbReference type="ARBA" id="ARBA00022553"/>
    </source>
</evidence>
<dbReference type="PROSITE" id="PS50109">
    <property type="entry name" value="HIS_KIN"/>
    <property type="match status" value="1"/>
</dbReference>
<feature type="non-terminal residue" evidence="5">
    <location>
        <position position="1"/>
    </location>
</feature>
<dbReference type="EC" id="2.7.13.3" evidence="2"/>
<dbReference type="GO" id="GO:0000155">
    <property type="term" value="F:phosphorelay sensor kinase activity"/>
    <property type="evidence" value="ECO:0007669"/>
    <property type="project" value="TreeGrafter"/>
</dbReference>
<reference evidence="5 6" key="1">
    <citation type="journal article" date="2019" name="Nat. Microbiol.">
        <title>Mediterranean grassland soil C-N compound turnover is dependent on rainfall and depth, and is mediated by genomically divergent microorganisms.</title>
        <authorList>
            <person name="Diamond S."/>
            <person name="Andeer P.F."/>
            <person name="Li Z."/>
            <person name="Crits-Christoph A."/>
            <person name="Burstein D."/>
            <person name="Anantharaman K."/>
            <person name="Lane K.R."/>
            <person name="Thomas B.C."/>
            <person name="Pan C."/>
            <person name="Northen T.R."/>
            <person name="Banfield J.F."/>
        </authorList>
    </citation>
    <scope>NUCLEOTIDE SEQUENCE [LARGE SCALE GENOMIC DNA]</scope>
    <source>
        <strain evidence="5">WS_10</strain>
    </source>
</reference>
<dbReference type="Gene3D" id="3.30.565.10">
    <property type="entry name" value="Histidine kinase-like ATPase, C-terminal domain"/>
    <property type="match status" value="1"/>
</dbReference>
<dbReference type="CDD" id="cd00075">
    <property type="entry name" value="HATPase"/>
    <property type="match status" value="1"/>
</dbReference>
<dbReference type="Pfam" id="PF02518">
    <property type="entry name" value="HATPase_c"/>
    <property type="match status" value="1"/>
</dbReference>
<dbReference type="Proteomes" id="UP000319836">
    <property type="component" value="Unassembled WGS sequence"/>
</dbReference>
<keyword evidence="3" id="KW-0597">Phosphoprotein</keyword>
<gene>
    <name evidence="5" type="ORF">E6K80_10260</name>
</gene>
<organism evidence="5 6">
    <name type="scientific">Eiseniibacteriota bacterium</name>
    <dbReference type="NCBI Taxonomy" id="2212470"/>
    <lineage>
        <taxon>Bacteria</taxon>
        <taxon>Candidatus Eiseniibacteriota</taxon>
    </lineage>
</organism>
<keyword evidence="5" id="KW-0067">ATP-binding</keyword>
<dbReference type="InterPro" id="IPR004358">
    <property type="entry name" value="Sig_transdc_His_kin-like_C"/>
</dbReference>
<dbReference type="SMART" id="SM00387">
    <property type="entry name" value="HATPase_c"/>
    <property type="match status" value="1"/>
</dbReference>
<dbReference type="PANTHER" id="PTHR43547">
    <property type="entry name" value="TWO-COMPONENT HISTIDINE KINASE"/>
    <property type="match status" value="1"/>
</dbReference>
<proteinExistence type="predicted"/>
<dbReference type="PRINTS" id="PR00344">
    <property type="entry name" value="BCTRLSENSOR"/>
</dbReference>
<keyword evidence="5" id="KW-0547">Nucleotide-binding</keyword>
<evidence type="ECO:0000256" key="2">
    <source>
        <dbReference type="ARBA" id="ARBA00012438"/>
    </source>
</evidence>
<dbReference type="EMBL" id="VBPA01000257">
    <property type="protein sequence ID" value="TMQ69879.1"/>
    <property type="molecule type" value="Genomic_DNA"/>
</dbReference>
<evidence type="ECO:0000313" key="6">
    <source>
        <dbReference type="Proteomes" id="UP000319836"/>
    </source>
</evidence>
<accession>A0A538U286</accession>
<feature type="domain" description="Histidine kinase" evidence="4">
    <location>
        <begin position="1"/>
        <end position="111"/>
    </location>
</feature>
<protein>
    <recommendedName>
        <fullName evidence="2">histidine kinase</fullName>
        <ecNumber evidence="2">2.7.13.3</ecNumber>
    </recommendedName>
</protein>
<dbReference type="InterPro" id="IPR005467">
    <property type="entry name" value="His_kinase_dom"/>
</dbReference>
<dbReference type="AlphaFoldDB" id="A0A538U286"/>
<dbReference type="InterPro" id="IPR003594">
    <property type="entry name" value="HATPase_dom"/>
</dbReference>
<dbReference type="SUPFAM" id="SSF55874">
    <property type="entry name" value="ATPase domain of HSP90 chaperone/DNA topoisomerase II/histidine kinase"/>
    <property type="match status" value="1"/>
</dbReference>
<dbReference type="GO" id="GO:0005524">
    <property type="term" value="F:ATP binding"/>
    <property type="evidence" value="ECO:0007669"/>
    <property type="project" value="UniProtKB-KW"/>
</dbReference>
<dbReference type="PANTHER" id="PTHR43547:SF2">
    <property type="entry name" value="HYBRID SIGNAL TRANSDUCTION HISTIDINE KINASE C"/>
    <property type="match status" value="1"/>
</dbReference>
<evidence type="ECO:0000313" key="5">
    <source>
        <dbReference type="EMBL" id="TMQ69879.1"/>
    </source>
</evidence>
<evidence type="ECO:0000259" key="4">
    <source>
        <dbReference type="PROSITE" id="PS50109"/>
    </source>
</evidence>
<dbReference type="InterPro" id="IPR036890">
    <property type="entry name" value="HATPase_C_sf"/>
</dbReference>
<comment type="catalytic activity">
    <reaction evidence="1">
        <text>ATP + protein L-histidine = ADP + protein N-phospho-L-histidine.</text>
        <dbReference type="EC" id="2.7.13.3"/>
    </reaction>
</comment>